<feature type="region of interest" description="Disordered" evidence="1">
    <location>
        <begin position="202"/>
        <end position="245"/>
    </location>
</feature>
<accession>A0ABN6Y129</accession>
<gene>
    <name evidence="2" type="ORF">GCM10025867_31170</name>
</gene>
<evidence type="ECO:0000313" key="2">
    <source>
        <dbReference type="EMBL" id="BDZ50876.1"/>
    </source>
</evidence>
<feature type="compositionally biased region" description="Basic and acidic residues" evidence="1">
    <location>
        <begin position="26"/>
        <end position="41"/>
    </location>
</feature>
<reference evidence="3" key="1">
    <citation type="journal article" date="2019" name="Int. J. Syst. Evol. Microbiol.">
        <title>The Global Catalogue of Microorganisms (GCM) 10K type strain sequencing project: providing services to taxonomists for standard genome sequencing and annotation.</title>
        <authorList>
            <consortium name="The Broad Institute Genomics Platform"/>
            <consortium name="The Broad Institute Genome Sequencing Center for Infectious Disease"/>
            <person name="Wu L."/>
            <person name="Ma J."/>
        </authorList>
    </citation>
    <scope>NUCLEOTIDE SEQUENCE [LARGE SCALE GENOMIC DNA]</scope>
    <source>
        <strain evidence="3">NBRC 108728</strain>
    </source>
</reference>
<keyword evidence="3" id="KW-1185">Reference proteome</keyword>
<feature type="compositionally biased region" description="Basic and acidic residues" evidence="1">
    <location>
        <begin position="221"/>
        <end position="245"/>
    </location>
</feature>
<evidence type="ECO:0000256" key="1">
    <source>
        <dbReference type="SAM" id="MobiDB-lite"/>
    </source>
</evidence>
<protein>
    <submittedName>
        <fullName evidence="2">Uncharacterized protein</fullName>
    </submittedName>
</protein>
<feature type="region of interest" description="Disordered" evidence="1">
    <location>
        <begin position="24"/>
        <end position="61"/>
    </location>
</feature>
<proteinExistence type="predicted"/>
<dbReference type="Proteomes" id="UP001321486">
    <property type="component" value="Chromosome"/>
</dbReference>
<organism evidence="2 3">
    <name type="scientific">Frondihabitans sucicola</name>
    <dbReference type="NCBI Taxonomy" id="1268041"/>
    <lineage>
        <taxon>Bacteria</taxon>
        <taxon>Bacillati</taxon>
        <taxon>Actinomycetota</taxon>
        <taxon>Actinomycetes</taxon>
        <taxon>Micrococcales</taxon>
        <taxon>Microbacteriaceae</taxon>
        <taxon>Frondihabitans</taxon>
    </lineage>
</organism>
<name>A0ABN6Y129_9MICO</name>
<dbReference type="EMBL" id="AP027732">
    <property type="protein sequence ID" value="BDZ50876.1"/>
    <property type="molecule type" value="Genomic_DNA"/>
</dbReference>
<evidence type="ECO:0000313" key="3">
    <source>
        <dbReference type="Proteomes" id="UP001321486"/>
    </source>
</evidence>
<sequence length="245" mass="26076">MTGVEHAVAETRPDLAVEVLNVAEPPGDRDRAPGGARRIDGEVGSLLRNETAEPDEPVASRALGPTLAVDGVRQHRRLDPGLPPHGLRVSAHREEAARAGARGIVRLDEVLDDGGVERGDHRNAEIGCPGQREAVQAVVEDHVDAAGPGRHPVEGGAKGRQGDVQIAGRIRVVGGRRIVTPLDRGQDERGLAVVAALQEIGAGRSDEGHPVASPSQEADLVPDRRFETSGERLPDRESQRRDHDD</sequence>